<accession>A0A6A6TPM3</accession>
<reference evidence="2" key="1">
    <citation type="journal article" date="2020" name="Stud. Mycol.">
        <title>101 Dothideomycetes genomes: a test case for predicting lifestyles and emergence of pathogens.</title>
        <authorList>
            <person name="Haridas S."/>
            <person name="Albert R."/>
            <person name="Binder M."/>
            <person name="Bloem J."/>
            <person name="Labutti K."/>
            <person name="Salamov A."/>
            <person name="Andreopoulos B."/>
            <person name="Baker S."/>
            <person name="Barry K."/>
            <person name="Bills G."/>
            <person name="Bluhm B."/>
            <person name="Cannon C."/>
            <person name="Castanera R."/>
            <person name="Culley D."/>
            <person name="Daum C."/>
            <person name="Ezra D."/>
            <person name="Gonzalez J."/>
            <person name="Henrissat B."/>
            <person name="Kuo A."/>
            <person name="Liang C."/>
            <person name="Lipzen A."/>
            <person name="Lutzoni F."/>
            <person name="Magnuson J."/>
            <person name="Mondo S."/>
            <person name="Nolan M."/>
            <person name="Ohm R."/>
            <person name="Pangilinan J."/>
            <person name="Park H.-J."/>
            <person name="Ramirez L."/>
            <person name="Alfaro M."/>
            <person name="Sun H."/>
            <person name="Tritt A."/>
            <person name="Yoshinaga Y."/>
            <person name="Zwiers L.-H."/>
            <person name="Turgeon B."/>
            <person name="Goodwin S."/>
            <person name="Spatafora J."/>
            <person name="Crous P."/>
            <person name="Grigoriev I."/>
        </authorList>
    </citation>
    <scope>NUCLEOTIDE SEQUENCE</scope>
    <source>
        <strain evidence="2">CBS 122681</strain>
    </source>
</reference>
<evidence type="ECO:0000313" key="3">
    <source>
        <dbReference type="Proteomes" id="UP000799324"/>
    </source>
</evidence>
<name>A0A6A6TPM3_9PLEO</name>
<protein>
    <submittedName>
        <fullName evidence="2">Uncharacterized protein</fullName>
    </submittedName>
</protein>
<evidence type="ECO:0000313" key="2">
    <source>
        <dbReference type="EMBL" id="KAF2660858.1"/>
    </source>
</evidence>
<dbReference type="Proteomes" id="UP000799324">
    <property type="component" value="Unassembled WGS sequence"/>
</dbReference>
<dbReference type="AlphaFoldDB" id="A0A6A6TPM3"/>
<sequence length="208" mass="22637">MSVLSRRNVLHAVAAAQQRETSAHVEVTIRNTVAGCDVCRLVAAKPRGWEKTKNRARGPGTIWIFARPECPENADGAPEAQRAGVIARPAHRRGNVNIAHREQLHLRLFQTFRARSGYRETRPATAGWPHASAGCARKPQGFLSVSLPSSKRRGHSHGGPGNGSGRGRGQVNWRARSNISALSTYDGRLEARDAAAAKRTRRTQSGES</sequence>
<dbReference type="EMBL" id="MU004297">
    <property type="protein sequence ID" value="KAF2660858.1"/>
    <property type="molecule type" value="Genomic_DNA"/>
</dbReference>
<proteinExistence type="predicted"/>
<organism evidence="2 3">
    <name type="scientific">Lophiostoma macrostomum CBS 122681</name>
    <dbReference type="NCBI Taxonomy" id="1314788"/>
    <lineage>
        <taxon>Eukaryota</taxon>
        <taxon>Fungi</taxon>
        <taxon>Dikarya</taxon>
        <taxon>Ascomycota</taxon>
        <taxon>Pezizomycotina</taxon>
        <taxon>Dothideomycetes</taxon>
        <taxon>Pleosporomycetidae</taxon>
        <taxon>Pleosporales</taxon>
        <taxon>Lophiostomataceae</taxon>
        <taxon>Lophiostoma</taxon>
    </lineage>
</organism>
<feature type="region of interest" description="Disordered" evidence="1">
    <location>
        <begin position="141"/>
        <end position="171"/>
    </location>
</feature>
<gene>
    <name evidence="2" type="ORF">K491DRAFT_674479</name>
</gene>
<evidence type="ECO:0000256" key="1">
    <source>
        <dbReference type="SAM" id="MobiDB-lite"/>
    </source>
</evidence>
<keyword evidence="3" id="KW-1185">Reference proteome</keyword>
<feature type="compositionally biased region" description="Gly residues" evidence="1">
    <location>
        <begin position="157"/>
        <end position="168"/>
    </location>
</feature>